<dbReference type="Gene3D" id="2.20.130.10">
    <property type="entry name" value="CAC2371-like domains"/>
    <property type="match status" value="1"/>
</dbReference>
<dbReference type="PANTHER" id="PTHR43861:SF1">
    <property type="entry name" value="TRANS-ACONITATE 2-METHYLTRANSFERASE"/>
    <property type="match status" value="1"/>
</dbReference>
<dbReference type="Pfam" id="PF13649">
    <property type="entry name" value="Methyltransf_25"/>
    <property type="match status" value="1"/>
</dbReference>
<evidence type="ECO:0000256" key="2">
    <source>
        <dbReference type="ARBA" id="ARBA00022679"/>
    </source>
</evidence>
<dbReference type="GO" id="GO:0032259">
    <property type="term" value="P:methylation"/>
    <property type="evidence" value="ECO:0007669"/>
    <property type="project" value="UniProtKB-KW"/>
</dbReference>
<dbReference type="InterPro" id="IPR029063">
    <property type="entry name" value="SAM-dependent_MTases_sf"/>
</dbReference>
<protein>
    <submittedName>
        <fullName evidence="4">Putative methyltransferase</fullName>
    </submittedName>
</protein>
<accession>A0A291QM99</accession>
<name>A0A291QM99_9ACTN</name>
<dbReference type="Gene3D" id="3.40.50.150">
    <property type="entry name" value="Vaccinia Virus protein VP39"/>
    <property type="match status" value="1"/>
</dbReference>
<dbReference type="SUPFAM" id="SSF53335">
    <property type="entry name" value="S-adenosyl-L-methionine-dependent methyltransferases"/>
    <property type="match status" value="1"/>
</dbReference>
<keyword evidence="1 4" id="KW-0489">Methyltransferase</keyword>
<dbReference type="EMBL" id="CP022685">
    <property type="protein sequence ID" value="ATL32829.1"/>
    <property type="molecule type" value="Genomic_DNA"/>
</dbReference>
<sequence length="243" mass="26644">MYTDADAAALYDLLNPWDGTRHRSDAFYNDLVLRADAVLDVGCGTGAMLHQARARGHAGRLVGLDPSAAMLERARRRADIEWMHGTASDASWDREFDLATMVSHAFQCLVGDDELRASLSAVHAALRGGGRFAFETRYPGARAWQEWNPAHARDLVDAAGRAVRVWHEVEEVAGDVVTFTESVGRPDGGVLRVDRTSLRFLDVAGLGDFLTDAGFTVEAQYGDWERGPVTADSREIVTVARRT</sequence>
<proteinExistence type="predicted"/>
<keyword evidence="2 4" id="KW-0808">Transferase</keyword>
<evidence type="ECO:0000313" key="4">
    <source>
        <dbReference type="EMBL" id="ATL32829.1"/>
    </source>
</evidence>
<dbReference type="KEGG" id="sfk:KY5_7811c"/>
<feature type="domain" description="Methyltransferase" evidence="3">
    <location>
        <begin position="38"/>
        <end position="130"/>
    </location>
</feature>
<dbReference type="AlphaFoldDB" id="A0A291QM99"/>
<dbReference type="GO" id="GO:0017000">
    <property type="term" value="P:antibiotic biosynthetic process"/>
    <property type="evidence" value="ECO:0007669"/>
    <property type="project" value="UniProtKB-ARBA"/>
</dbReference>
<keyword evidence="5" id="KW-1185">Reference proteome</keyword>
<dbReference type="GO" id="GO:0008168">
    <property type="term" value="F:methyltransferase activity"/>
    <property type="evidence" value="ECO:0007669"/>
    <property type="project" value="UniProtKB-KW"/>
</dbReference>
<gene>
    <name evidence="4" type="ORF">KY5_7811c</name>
</gene>
<dbReference type="InterPro" id="IPR041698">
    <property type="entry name" value="Methyltransf_25"/>
</dbReference>
<evidence type="ECO:0000256" key="1">
    <source>
        <dbReference type="ARBA" id="ARBA00022603"/>
    </source>
</evidence>
<dbReference type="RefSeq" id="WP_098246704.1">
    <property type="nucleotide sequence ID" value="NZ_CP022685.1"/>
</dbReference>
<evidence type="ECO:0000259" key="3">
    <source>
        <dbReference type="Pfam" id="PF13649"/>
    </source>
</evidence>
<organism evidence="4 5">
    <name type="scientific">Streptomyces formicae</name>
    <dbReference type="NCBI Taxonomy" id="1616117"/>
    <lineage>
        <taxon>Bacteria</taxon>
        <taxon>Bacillati</taxon>
        <taxon>Actinomycetota</taxon>
        <taxon>Actinomycetes</taxon>
        <taxon>Kitasatosporales</taxon>
        <taxon>Streptomycetaceae</taxon>
        <taxon>Streptomyces</taxon>
    </lineage>
</organism>
<evidence type="ECO:0000313" key="5">
    <source>
        <dbReference type="Proteomes" id="UP000221011"/>
    </source>
</evidence>
<dbReference type="Proteomes" id="UP000221011">
    <property type="component" value="Chromosome"/>
</dbReference>
<dbReference type="PANTHER" id="PTHR43861">
    <property type="entry name" value="TRANS-ACONITATE 2-METHYLTRANSFERASE-RELATED"/>
    <property type="match status" value="1"/>
</dbReference>
<dbReference type="CDD" id="cd02440">
    <property type="entry name" value="AdoMet_MTases"/>
    <property type="match status" value="1"/>
</dbReference>
<reference evidence="4 5" key="1">
    <citation type="submission" date="2017-08" db="EMBL/GenBank/DDBJ databases">
        <title>Complete Genome Sequence of Streptomyces formicae KY5, the formicamycin producer.</title>
        <authorList>
            <person name="Holmes N.A."/>
            <person name="Devine R."/>
            <person name="Qin Z."/>
            <person name="Seipke R.F."/>
            <person name="Wilkinson B."/>
            <person name="Hutchings M.I."/>
        </authorList>
    </citation>
    <scope>NUCLEOTIDE SEQUENCE [LARGE SCALE GENOMIC DNA]</scope>
    <source>
        <strain evidence="4 5">KY5</strain>
    </source>
</reference>